<proteinExistence type="inferred from homology"/>
<evidence type="ECO:0000256" key="5">
    <source>
        <dbReference type="PROSITE-ProRule" id="PRU01331"/>
    </source>
</evidence>
<evidence type="ECO:0000256" key="3">
    <source>
        <dbReference type="ARBA" id="ARBA00022741"/>
    </source>
</evidence>
<keyword evidence="2" id="KW-0436">Ligase</keyword>
<dbReference type="Pfam" id="PF03951">
    <property type="entry name" value="Gln-synt_N"/>
    <property type="match status" value="1"/>
</dbReference>
<dbReference type="SMART" id="SM01230">
    <property type="entry name" value="Gln-synt_C"/>
    <property type="match status" value="1"/>
</dbReference>
<dbReference type="PANTHER" id="PTHR43785">
    <property type="entry name" value="GAMMA-GLUTAMYLPUTRESCINE SYNTHETASE"/>
    <property type="match status" value="1"/>
</dbReference>
<dbReference type="Pfam" id="PF00120">
    <property type="entry name" value="Gln-synt_C"/>
    <property type="match status" value="1"/>
</dbReference>
<dbReference type="PANTHER" id="PTHR43785:SF12">
    <property type="entry name" value="TYPE-1 GLUTAMINE SYNTHETASE 2"/>
    <property type="match status" value="1"/>
</dbReference>
<keyword evidence="9" id="KW-1185">Reference proteome</keyword>
<comment type="similarity">
    <text evidence="1 5 6">Belongs to the glutamine synthetase family.</text>
</comment>
<evidence type="ECO:0000256" key="1">
    <source>
        <dbReference type="ARBA" id="ARBA00009897"/>
    </source>
</evidence>
<dbReference type="GO" id="GO:0005524">
    <property type="term" value="F:ATP binding"/>
    <property type="evidence" value="ECO:0007669"/>
    <property type="project" value="UniProtKB-KW"/>
</dbReference>
<gene>
    <name evidence="8" type="ORF">SAMN04487931_11539</name>
</gene>
<dbReference type="SUPFAM" id="SSF54368">
    <property type="entry name" value="Glutamine synthetase, N-terminal domain"/>
    <property type="match status" value="1"/>
</dbReference>
<dbReference type="InterPro" id="IPR036651">
    <property type="entry name" value="Gln_synt_N_sf"/>
</dbReference>
<feature type="domain" description="GS catalytic" evidence="7">
    <location>
        <begin position="102"/>
        <end position="436"/>
    </location>
</feature>
<organism evidence="8 9">
    <name type="scientific">Desulfobacula phenolica</name>
    <dbReference type="NCBI Taxonomy" id="90732"/>
    <lineage>
        <taxon>Bacteria</taxon>
        <taxon>Pseudomonadati</taxon>
        <taxon>Thermodesulfobacteriota</taxon>
        <taxon>Desulfobacteria</taxon>
        <taxon>Desulfobacterales</taxon>
        <taxon>Desulfobacteraceae</taxon>
        <taxon>Desulfobacula</taxon>
    </lineage>
</organism>
<evidence type="ECO:0000256" key="2">
    <source>
        <dbReference type="ARBA" id="ARBA00022598"/>
    </source>
</evidence>
<dbReference type="Gene3D" id="3.10.20.70">
    <property type="entry name" value="Glutamine synthetase, N-terminal domain"/>
    <property type="match status" value="1"/>
</dbReference>
<keyword evidence="4" id="KW-0067">ATP-binding</keyword>
<evidence type="ECO:0000259" key="7">
    <source>
        <dbReference type="PROSITE" id="PS51987"/>
    </source>
</evidence>
<sequence>MQNITEFKKEISDVDTLQLFTTDLNGRPVTLQVNTENIESLIRTGVGFDGSSVPGYGTVDDSDKILIPLPETFKKIEFSEENLGFLIGEISEGYGKRSPLDPRALLERVVKQAEDEFGLYFMTAPEHEFFLLNNDEFGKDIHTDNAGYFHSDPRDKGELIRKEIVTVLKKCGIQFEKMHHEVTPSQHEINLSCLDPIKTADRTILFSYITKRIASERNLHATFMPKPFNGFNRNALHFHISAQDIDGNPKFYDKNANYFLSKTAHQFIGGILKYARETSIIMAATFNSYKAYVVGKEAPIVRSWGIKNRSSMIRVPYAAGPEDTRVEIRSPDPSGNIYLQLATLIGIGLQGIREKLDCGDPDIGSTYKTNNASSLLDSSFLPRNMFEALIEAEKSQILKKILGDTLYTQYMSLKINEWENYRTFVTPREHKMNLHI</sequence>
<dbReference type="PROSITE" id="PS00180">
    <property type="entry name" value="GLNA_1"/>
    <property type="match status" value="1"/>
</dbReference>
<dbReference type="SUPFAM" id="SSF55931">
    <property type="entry name" value="Glutamine synthetase/guanido kinase"/>
    <property type="match status" value="1"/>
</dbReference>
<dbReference type="InterPro" id="IPR014746">
    <property type="entry name" value="Gln_synth/guanido_kin_cat_dom"/>
</dbReference>
<reference evidence="9" key="1">
    <citation type="submission" date="2016-10" db="EMBL/GenBank/DDBJ databases">
        <authorList>
            <person name="Varghese N."/>
            <person name="Submissions S."/>
        </authorList>
    </citation>
    <scope>NUCLEOTIDE SEQUENCE [LARGE SCALE GENOMIC DNA]</scope>
    <source>
        <strain evidence="9">DSM 3384</strain>
    </source>
</reference>
<evidence type="ECO:0000313" key="9">
    <source>
        <dbReference type="Proteomes" id="UP000199608"/>
    </source>
</evidence>
<evidence type="ECO:0000256" key="4">
    <source>
        <dbReference type="ARBA" id="ARBA00022840"/>
    </source>
</evidence>
<dbReference type="EMBL" id="FNLL01000015">
    <property type="protein sequence ID" value="SDU59562.1"/>
    <property type="molecule type" value="Genomic_DNA"/>
</dbReference>
<dbReference type="GO" id="GO:0004356">
    <property type="term" value="F:glutamine synthetase activity"/>
    <property type="evidence" value="ECO:0007669"/>
    <property type="project" value="InterPro"/>
</dbReference>
<dbReference type="PROSITE" id="PS51987">
    <property type="entry name" value="GS_CATALYTIC"/>
    <property type="match status" value="1"/>
</dbReference>
<dbReference type="RefSeq" id="WP_014957079.1">
    <property type="nucleotide sequence ID" value="NZ_FNLL01000015.1"/>
</dbReference>
<dbReference type="Gene3D" id="3.30.590.10">
    <property type="entry name" value="Glutamine synthetase/guanido kinase, catalytic domain"/>
    <property type="match status" value="1"/>
</dbReference>
<evidence type="ECO:0000313" key="8">
    <source>
        <dbReference type="EMBL" id="SDU59562.1"/>
    </source>
</evidence>
<dbReference type="Proteomes" id="UP000199608">
    <property type="component" value="Unassembled WGS sequence"/>
</dbReference>
<keyword evidence="3" id="KW-0547">Nucleotide-binding</keyword>
<name>A0A1H2JT77_9BACT</name>
<dbReference type="InterPro" id="IPR027302">
    <property type="entry name" value="Gln_synth_N_conserv_site"/>
</dbReference>
<dbReference type="InterPro" id="IPR008147">
    <property type="entry name" value="Gln_synt_N"/>
</dbReference>
<dbReference type="AlphaFoldDB" id="A0A1H2JT77"/>
<dbReference type="InterPro" id="IPR008146">
    <property type="entry name" value="Gln_synth_cat_dom"/>
</dbReference>
<protein>
    <submittedName>
        <fullName evidence="8">Glutamine synthetase</fullName>
    </submittedName>
</protein>
<accession>A0A1H2JT77</accession>
<evidence type="ECO:0000256" key="6">
    <source>
        <dbReference type="RuleBase" id="RU000384"/>
    </source>
</evidence>
<dbReference type="GO" id="GO:0006542">
    <property type="term" value="P:glutamine biosynthetic process"/>
    <property type="evidence" value="ECO:0007669"/>
    <property type="project" value="InterPro"/>
</dbReference>